<organism evidence="1 2">
    <name type="scientific">Steinernema carpocapsae</name>
    <name type="common">Entomopathogenic nematode</name>
    <dbReference type="NCBI Taxonomy" id="34508"/>
    <lineage>
        <taxon>Eukaryota</taxon>
        <taxon>Metazoa</taxon>
        <taxon>Ecdysozoa</taxon>
        <taxon>Nematoda</taxon>
        <taxon>Chromadorea</taxon>
        <taxon>Rhabditida</taxon>
        <taxon>Tylenchina</taxon>
        <taxon>Panagrolaimomorpha</taxon>
        <taxon>Strongyloidoidea</taxon>
        <taxon>Steinernematidae</taxon>
        <taxon>Steinernema</taxon>
    </lineage>
</organism>
<keyword evidence="2" id="KW-1185">Reference proteome</keyword>
<dbReference type="AlphaFoldDB" id="A0A4V5ZZI2"/>
<reference evidence="1 2" key="1">
    <citation type="journal article" date="2015" name="Genome Biol.">
        <title>Comparative genomics of Steinernema reveals deeply conserved gene regulatory networks.</title>
        <authorList>
            <person name="Dillman A.R."/>
            <person name="Macchietto M."/>
            <person name="Porter C.F."/>
            <person name="Rogers A."/>
            <person name="Williams B."/>
            <person name="Antoshechkin I."/>
            <person name="Lee M.M."/>
            <person name="Goodwin Z."/>
            <person name="Lu X."/>
            <person name="Lewis E.E."/>
            <person name="Goodrich-Blair H."/>
            <person name="Stock S.P."/>
            <person name="Adams B.J."/>
            <person name="Sternberg P.W."/>
            <person name="Mortazavi A."/>
        </authorList>
    </citation>
    <scope>NUCLEOTIDE SEQUENCE [LARGE SCALE GENOMIC DNA]</scope>
    <source>
        <strain evidence="1 2">ALL</strain>
    </source>
</reference>
<proteinExistence type="predicted"/>
<evidence type="ECO:0000313" key="1">
    <source>
        <dbReference type="EMBL" id="TKR67615.1"/>
    </source>
</evidence>
<gene>
    <name evidence="1" type="ORF">L596_023738</name>
</gene>
<evidence type="ECO:0000313" key="2">
    <source>
        <dbReference type="Proteomes" id="UP000298663"/>
    </source>
</evidence>
<name>A0A4V5ZZI2_STECR</name>
<dbReference type="EMBL" id="AZBU02000008">
    <property type="protein sequence ID" value="TKR67615.1"/>
    <property type="molecule type" value="Genomic_DNA"/>
</dbReference>
<comment type="caution">
    <text evidence="1">The sequence shown here is derived from an EMBL/GenBank/DDBJ whole genome shotgun (WGS) entry which is preliminary data.</text>
</comment>
<protein>
    <submittedName>
        <fullName evidence="1">Uncharacterized protein</fullName>
    </submittedName>
</protein>
<dbReference type="Proteomes" id="UP000298663">
    <property type="component" value="Unassembled WGS sequence"/>
</dbReference>
<reference evidence="1 2" key="2">
    <citation type="journal article" date="2019" name="G3 (Bethesda)">
        <title>Hybrid Assembly of the Genome of the Entomopathogenic Nematode Steinernema carpocapsae Identifies the X-Chromosome.</title>
        <authorList>
            <person name="Serra L."/>
            <person name="Macchietto M."/>
            <person name="Macias-Munoz A."/>
            <person name="McGill C.J."/>
            <person name="Rodriguez I.M."/>
            <person name="Rodriguez B."/>
            <person name="Murad R."/>
            <person name="Mortazavi A."/>
        </authorList>
    </citation>
    <scope>NUCLEOTIDE SEQUENCE [LARGE SCALE GENOMIC DNA]</scope>
    <source>
        <strain evidence="1 2">ALL</strain>
    </source>
</reference>
<accession>A0A4V5ZZI2</accession>
<sequence length="107" mass="11902">MFGNCVFTPNTLKDSVAKLTLKYTTQIPVLSTSFYGHVYAMKRVGNWLDPEPPDTFFYCFKETRRPKAAVCHPAANRMPIGSRHEFPAAAAPPTIVVEREASARVGL</sequence>